<dbReference type="InterPro" id="IPR025164">
    <property type="entry name" value="Toastrack_DUF4097"/>
</dbReference>
<reference evidence="4" key="1">
    <citation type="submission" date="2024-06" db="EMBL/GenBank/DDBJ databases">
        <authorList>
            <person name="Sun Y."/>
        </authorList>
    </citation>
    <scope>NUCLEOTIDE SEQUENCE</scope>
    <source>
        <strain evidence="4">IGA1.0</strain>
    </source>
</reference>
<evidence type="ECO:0000259" key="3">
    <source>
        <dbReference type="Pfam" id="PF13349"/>
    </source>
</evidence>
<feature type="chain" id="PRO_5044020393" evidence="2">
    <location>
        <begin position="19"/>
        <end position="261"/>
    </location>
</feature>
<feature type="compositionally biased region" description="Low complexity" evidence="1">
    <location>
        <begin position="240"/>
        <end position="253"/>
    </location>
</feature>
<feature type="domain" description="DUF4097" evidence="3">
    <location>
        <begin position="42"/>
        <end position="243"/>
    </location>
</feature>
<dbReference type="RefSeq" id="WP_350016781.1">
    <property type="nucleotide sequence ID" value="NZ_CP157948.1"/>
</dbReference>
<accession>A0AAU7QQI8</accession>
<protein>
    <submittedName>
        <fullName evidence="4">DUF4097 family beta strand repeat-containing protein</fullName>
    </submittedName>
</protein>
<organism evidence="4">
    <name type="scientific">Rhodanobacter sp. IGA1.0</name>
    <dbReference type="NCBI Taxonomy" id="3158582"/>
    <lineage>
        <taxon>Bacteria</taxon>
        <taxon>Pseudomonadati</taxon>
        <taxon>Pseudomonadota</taxon>
        <taxon>Gammaproteobacteria</taxon>
        <taxon>Lysobacterales</taxon>
        <taxon>Rhodanobacteraceae</taxon>
        <taxon>Rhodanobacter</taxon>
    </lineage>
</organism>
<evidence type="ECO:0000313" key="4">
    <source>
        <dbReference type="EMBL" id="XBS90858.1"/>
    </source>
</evidence>
<feature type="signal peptide" evidence="2">
    <location>
        <begin position="1"/>
        <end position="18"/>
    </location>
</feature>
<dbReference type="Pfam" id="PF13349">
    <property type="entry name" value="DUF4097"/>
    <property type="match status" value="1"/>
</dbReference>
<dbReference type="Gene3D" id="2.160.20.120">
    <property type="match status" value="1"/>
</dbReference>
<proteinExistence type="predicted"/>
<name>A0AAU7QQI8_9GAMM</name>
<feature type="region of interest" description="Disordered" evidence="1">
    <location>
        <begin position="237"/>
        <end position="261"/>
    </location>
</feature>
<sequence length="261" mass="26363">MRRILTAALLLAPFACFATSPCKYEAPRNLQLDLAGVHGVQIDVHSQDLHLTGSGGNKGLTLTGRACASSQAVLDKLQVTQRRDGDQLLVDIGGDGGGFSFNLFGGDSYASLEVTVQLPANLPVTLRVGSGDADVAGMQQLQASVGSGDLHVRQLSGKFGASVGSGDIDATDIGSLDLGSVGSGDFKADGVKGDARIGSIGSGDVTLRQVGGSVRADTLGSGDLDVSDVGGDFNLGAKGSGDVSHSGVKGKVSVPHDNDDD</sequence>
<evidence type="ECO:0000256" key="1">
    <source>
        <dbReference type="SAM" id="MobiDB-lite"/>
    </source>
</evidence>
<gene>
    <name evidence="4" type="ORF">ABNK63_04220</name>
</gene>
<evidence type="ECO:0000256" key="2">
    <source>
        <dbReference type="SAM" id="SignalP"/>
    </source>
</evidence>
<dbReference type="AlphaFoldDB" id="A0AAU7QQI8"/>
<dbReference type="EMBL" id="CP157948">
    <property type="protein sequence ID" value="XBS90858.1"/>
    <property type="molecule type" value="Genomic_DNA"/>
</dbReference>
<keyword evidence="2" id="KW-0732">Signal</keyword>